<reference evidence="3 4" key="1">
    <citation type="submission" date="2024-09" db="EMBL/GenBank/DDBJ databases">
        <title>Rethinking Asexuality: The Enigmatic Case of Functional Sexual Genes in Lepraria (Stereocaulaceae).</title>
        <authorList>
            <person name="Doellman M."/>
            <person name="Sun Y."/>
            <person name="Barcenas-Pena A."/>
            <person name="Lumbsch H.T."/>
            <person name="Grewe F."/>
        </authorList>
    </citation>
    <scope>NUCLEOTIDE SEQUENCE [LARGE SCALE GENOMIC DNA]</scope>
    <source>
        <strain evidence="3 4">Mercado 3170</strain>
    </source>
</reference>
<dbReference type="EMBL" id="JBEFKJ010000022">
    <property type="protein sequence ID" value="KAL2040247.1"/>
    <property type="molecule type" value="Genomic_DNA"/>
</dbReference>
<dbReference type="InterPro" id="IPR052228">
    <property type="entry name" value="Sec_Metab_Biosynth_Oxidored"/>
</dbReference>
<evidence type="ECO:0000313" key="3">
    <source>
        <dbReference type="EMBL" id="KAL2040247.1"/>
    </source>
</evidence>
<protein>
    <submittedName>
        <fullName evidence="3">Uncharacterized protein</fullName>
    </submittedName>
</protein>
<dbReference type="Proteomes" id="UP001590950">
    <property type="component" value="Unassembled WGS sequence"/>
</dbReference>
<evidence type="ECO:0000313" key="4">
    <source>
        <dbReference type="Proteomes" id="UP001590950"/>
    </source>
</evidence>
<feature type="region of interest" description="Disordered" evidence="2">
    <location>
        <begin position="283"/>
        <end position="325"/>
    </location>
</feature>
<proteinExistence type="predicted"/>
<dbReference type="Gene3D" id="3.40.50.720">
    <property type="entry name" value="NAD(P)-binding Rossmann-like Domain"/>
    <property type="match status" value="1"/>
</dbReference>
<comment type="caution">
    <text evidence="3">The sequence shown here is derived from an EMBL/GenBank/DDBJ whole genome shotgun (WGS) entry which is preliminary data.</text>
</comment>
<keyword evidence="4" id="KW-1185">Reference proteome</keyword>
<sequence length="355" mass="38944">MVKLQAIRAANSKLVNSQSIVAVFVGGTSGIGEFTLRALVSNHLAKGNGLCIYIVGRNAEAAEKIIFDCTAKFPEGQYRFIQAMDLSLVQNVDKVAAEIIQHQQQNTSDSSGPRVDMLFMTQGGLYLTPRQETQEGLDFAMSMHYYSRARFTFQLLPLLQSSTLPSHVVSVFAAGNEAKLIANDLSLRKPGNYSFANARSHCTFMMTKFMEQLANQNKNKLSLVNVFPGLVITPGFSSPHYPMWFKIVWSMASPLARMVAVAPEEAGDRMLFMATDRFPAKSADLSKSRSSEVATGTDGRVGSGAYACNNDGEPTPESKRSKAYKGLQNDRFSEAVWEHTMQAFNAAAAGRMFTD</sequence>
<accession>A0ABR4A774</accession>
<evidence type="ECO:0000256" key="2">
    <source>
        <dbReference type="SAM" id="MobiDB-lite"/>
    </source>
</evidence>
<dbReference type="PANTHER" id="PTHR47534:SF3">
    <property type="entry name" value="ALCOHOL DEHYDROGENASE-LIKE C-TERMINAL DOMAIN-CONTAINING PROTEIN"/>
    <property type="match status" value="1"/>
</dbReference>
<keyword evidence="1" id="KW-0560">Oxidoreductase</keyword>
<dbReference type="SUPFAM" id="SSF51735">
    <property type="entry name" value="NAD(P)-binding Rossmann-fold domains"/>
    <property type="match status" value="1"/>
</dbReference>
<organism evidence="3 4">
    <name type="scientific">Stereocaulon virgatum</name>
    <dbReference type="NCBI Taxonomy" id="373712"/>
    <lineage>
        <taxon>Eukaryota</taxon>
        <taxon>Fungi</taxon>
        <taxon>Dikarya</taxon>
        <taxon>Ascomycota</taxon>
        <taxon>Pezizomycotina</taxon>
        <taxon>Lecanoromycetes</taxon>
        <taxon>OSLEUM clade</taxon>
        <taxon>Lecanoromycetidae</taxon>
        <taxon>Lecanorales</taxon>
        <taxon>Lecanorineae</taxon>
        <taxon>Stereocaulaceae</taxon>
        <taxon>Stereocaulon</taxon>
    </lineage>
</organism>
<gene>
    <name evidence="3" type="ORF">N7G274_007150</name>
</gene>
<evidence type="ECO:0000256" key="1">
    <source>
        <dbReference type="ARBA" id="ARBA00023002"/>
    </source>
</evidence>
<dbReference type="InterPro" id="IPR036291">
    <property type="entry name" value="NAD(P)-bd_dom_sf"/>
</dbReference>
<dbReference type="PANTHER" id="PTHR47534">
    <property type="entry name" value="YALI0E05731P"/>
    <property type="match status" value="1"/>
</dbReference>
<name>A0ABR4A774_9LECA</name>